<dbReference type="GO" id="GO:0006689">
    <property type="term" value="P:ganglioside catabolic process"/>
    <property type="evidence" value="ECO:0007669"/>
    <property type="project" value="TreeGrafter"/>
</dbReference>
<dbReference type="InterPro" id="IPR029019">
    <property type="entry name" value="HEX_eukaryotic_N"/>
</dbReference>
<evidence type="ECO:0000256" key="10">
    <source>
        <dbReference type="SAM" id="SignalP"/>
    </source>
</evidence>
<proteinExistence type="inferred from homology"/>
<dbReference type="EC" id="3.2.1.52" evidence="7"/>
<dbReference type="PIRSF" id="PIRSF001093">
    <property type="entry name" value="B-hxosamndse_ab_euk"/>
    <property type="match status" value="1"/>
</dbReference>
<dbReference type="GO" id="GO:0030203">
    <property type="term" value="P:glycosaminoglycan metabolic process"/>
    <property type="evidence" value="ECO:0007669"/>
    <property type="project" value="TreeGrafter"/>
</dbReference>
<comment type="catalytic activity">
    <reaction evidence="1 7">
        <text>Hydrolysis of terminal non-reducing N-acetyl-D-hexosamine residues in N-acetyl-beta-D-hexosaminides.</text>
        <dbReference type="EC" id="3.2.1.52"/>
    </reaction>
</comment>
<dbReference type="GO" id="GO:0005975">
    <property type="term" value="P:carbohydrate metabolic process"/>
    <property type="evidence" value="ECO:0007669"/>
    <property type="project" value="InterPro"/>
</dbReference>
<dbReference type="Proteomes" id="UP001497623">
    <property type="component" value="Unassembled WGS sequence"/>
</dbReference>
<dbReference type="Gene3D" id="3.20.20.80">
    <property type="entry name" value="Glycosidases"/>
    <property type="match status" value="1"/>
</dbReference>
<name>A0AAV2Q1S8_MEGNR</name>
<feature type="signal peptide" evidence="10">
    <location>
        <begin position="1"/>
        <end position="16"/>
    </location>
</feature>
<feature type="disulfide bond" evidence="9">
    <location>
        <begin position="280"/>
        <end position="331"/>
    </location>
</feature>
<keyword evidence="14" id="KW-1185">Reference proteome</keyword>
<sequence>MLAVVLLSVVCSLAAGSLPIIHGTVGAPWPKPHEMQHILPGYLTVDPDHFSFDVTNNNCDILTEAVKRYKDIMFNAPRAPKSKSRVSWHTASGFLGELTSMDVDLMEPCEELPHLDMYEGYNITVIDGSGTISSISIWGILRGLETFSQLLVPSGDAYLVNATTVRDWPRFSFRGLMLDTGRHYLPLSKIKDTLDLMAMNKLNVFHWHMVDDQSFPYKSDKFPKLSELGAWTQNQVYTADQIASVVEYARMRGIRVLPEFDTPGHTLSWGLGQSDFLTPCYLGNKPTGTYGPVDPTVEANYDFLRELLTEVTGRFKDHYIHLGGDEVPFTCWESNPNITTWMATHNITGDYAKLEEYYITRLLDIVDNLPKKNGYFVWQEVFDNGVKIANDTVVHVWKYRQDTRWKEETGNVTAAGYRTVVSTPWYLNDISYGVDWYKYYNADPQSFNGTLAQKDLVMGGEACMWGEYVDATNLTPRLWPRASVVAEKLWSSQDLTNGPMATAQATPRLEEHRCRLLLRGYDAEPLWPSYCDVNYD</sequence>
<dbReference type="InterPro" id="IPR025705">
    <property type="entry name" value="Beta_hexosaminidase_sua/sub"/>
</dbReference>
<protein>
    <recommendedName>
        <fullName evidence="7">Beta-hexosaminidase</fullName>
        <ecNumber evidence="7">3.2.1.52</ecNumber>
    </recommendedName>
</protein>
<dbReference type="EMBL" id="CAXKWB010002674">
    <property type="protein sequence ID" value="CAL4067414.1"/>
    <property type="molecule type" value="Genomic_DNA"/>
</dbReference>
<keyword evidence="4 7" id="KW-0378">Hydrolase</keyword>
<comment type="similarity">
    <text evidence="2 7">Belongs to the glycosyl hydrolase 20 family.</text>
</comment>
<feature type="disulfide bond" evidence="9">
    <location>
        <begin position="59"/>
        <end position="109"/>
    </location>
</feature>
<dbReference type="AlphaFoldDB" id="A0AAV2Q1S8"/>
<dbReference type="PANTHER" id="PTHR22600">
    <property type="entry name" value="BETA-HEXOSAMINIDASE"/>
    <property type="match status" value="1"/>
</dbReference>
<accession>A0AAV2Q1S8</accession>
<evidence type="ECO:0000256" key="5">
    <source>
        <dbReference type="ARBA" id="ARBA00023180"/>
    </source>
</evidence>
<gene>
    <name evidence="13" type="ORF">MNOR_LOCUS6468</name>
</gene>
<evidence type="ECO:0000256" key="9">
    <source>
        <dbReference type="PIRSR" id="PIRSR001093-2"/>
    </source>
</evidence>
<evidence type="ECO:0000313" key="13">
    <source>
        <dbReference type="EMBL" id="CAL4067414.1"/>
    </source>
</evidence>
<dbReference type="PRINTS" id="PR00738">
    <property type="entry name" value="GLHYDRLASE20"/>
</dbReference>
<dbReference type="CDD" id="cd06562">
    <property type="entry name" value="GH20_HexA_HexB-like"/>
    <property type="match status" value="1"/>
</dbReference>
<evidence type="ECO:0000256" key="2">
    <source>
        <dbReference type="ARBA" id="ARBA00006285"/>
    </source>
</evidence>
<comment type="caution">
    <text evidence="13">The sequence shown here is derived from an EMBL/GenBank/DDBJ whole genome shotgun (WGS) entry which is preliminary data.</text>
</comment>
<organism evidence="13 14">
    <name type="scientific">Meganyctiphanes norvegica</name>
    <name type="common">Northern krill</name>
    <name type="synonym">Thysanopoda norvegica</name>
    <dbReference type="NCBI Taxonomy" id="48144"/>
    <lineage>
        <taxon>Eukaryota</taxon>
        <taxon>Metazoa</taxon>
        <taxon>Ecdysozoa</taxon>
        <taxon>Arthropoda</taxon>
        <taxon>Crustacea</taxon>
        <taxon>Multicrustacea</taxon>
        <taxon>Malacostraca</taxon>
        <taxon>Eumalacostraca</taxon>
        <taxon>Eucarida</taxon>
        <taxon>Euphausiacea</taxon>
        <taxon>Euphausiidae</taxon>
        <taxon>Meganyctiphanes</taxon>
    </lineage>
</organism>
<dbReference type="InterPro" id="IPR015883">
    <property type="entry name" value="Glyco_hydro_20_cat"/>
</dbReference>
<keyword evidence="5" id="KW-0325">Glycoprotein</keyword>
<evidence type="ECO:0000256" key="1">
    <source>
        <dbReference type="ARBA" id="ARBA00001231"/>
    </source>
</evidence>
<dbReference type="GO" id="GO:0016020">
    <property type="term" value="C:membrane"/>
    <property type="evidence" value="ECO:0007669"/>
    <property type="project" value="TreeGrafter"/>
</dbReference>
<keyword evidence="3 10" id="KW-0732">Signal</keyword>
<evidence type="ECO:0000256" key="4">
    <source>
        <dbReference type="ARBA" id="ARBA00022801"/>
    </source>
</evidence>
<evidence type="ECO:0000259" key="12">
    <source>
        <dbReference type="Pfam" id="PF14845"/>
    </source>
</evidence>
<dbReference type="Gene3D" id="3.30.379.10">
    <property type="entry name" value="Chitobiase/beta-hexosaminidase domain 2-like"/>
    <property type="match status" value="1"/>
</dbReference>
<evidence type="ECO:0000256" key="3">
    <source>
        <dbReference type="ARBA" id="ARBA00022729"/>
    </source>
</evidence>
<evidence type="ECO:0000256" key="6">
    <source>
        <dbReference type="ARBA" id="ARBA00023295"/>
    </source>
</evidence>
<evidence type="ECO:0000313" key="14">
    <source>
        <dbReference type="Proteomes" id="UP001497623"/>
    </source>
</evidence>
<dbReference type="PANTHER" id="PTHR22600:SF21">
    <property type="entry name" value="BETA-HEXOSAMINIDASE A"/>
    <property type="match status" value="1"/>
</dbReference>
<dbReference type="GO" id="GO:0005764">
    <property type="term" value="C:lysosome"/>
    <property type="evidence" value="ECO:0007669"/>
    <property type="project" value="TreeGrafter"/>
</dbReference>
<evidence type="ECO:0000259" key="11">
    <source>
        <dbReference type="Pfam" id="PF00728"/>
    </source>
</evidence>
<feature type="domain" description="Glycoside hydrolase family 20 catalytic" evidence="11">
    <location>
        <begin position="171"/>
        <end position="492"/>
    </location>
</feature>
<dbReference type="GO" id="GO:0004563">
    <property type="term" value="F:beta-N-acetylhexosaminidase activity"/>
    <property type="evidence" value="ECO:0007669"/>
    <property type="project" value="UniProtKB-EC"/>
</dbReference>
<evidence type="ECO:0000256" key="7">
    <source>
        <dbReference type="PIRNR" id="PIRNR001093"/>
    </source>
</evidence>
<reference evidence="13 14" key="1">
    <citation type="submission" date="2024-05" db="EMBL/GenBank/DDBJ databases">
        <authorList>
            <person name="Wallberg A."/>
        </authorList>
    </citation>
    <scope>NUCLEOTIDE SEQUENCE [LARGE SCALE GENOMIC DNA]</scope>
</reference>
<dbReference type="InterPro" id="IPR029018">
    <property type="entry name" value="Hex-like_dom2"/>
</dbReference>
<feature type="chain" id="PRO_5043718797" description="Beta-hexosaminidase" evidence="10">
    <location>
        <begin position="17"/>
        <end position="536"/>
    </location>
</feature>
<keyword evidence="6 7" id="KW-0326">Glycosidase</keyword>
<feature type="active site" description="Proton donor" evidence="8">
    <location>
        <position position="326"/>
    </location>
</feature>
<dbReference type="SUPFAM" id="SSF55545">
    <property type="entry name" value="beta-N-acetylhexosaminidase-like domain"/>
    <property type="match status" value="1"/>
</dbReference>
<dbReference type="SUPFAM" id="SSF51445">
    <property type="entry name" value="(Trans)glycosidases"/>
    <property type="match status" value="1"/>
</dbReference>
<evidence type="ECO:0000256" key="8">
    <source>
        <dbReference type="PIRSR" id="PIRSR001093-1"/>
    </source>
</evidence>
<feature type="disulfide bond" evidence="9">
    <location>
        <begin position="514"/>
        <end position="531"/>
    </location>
</feature>
<feature type="domain" description="Beta-hexosaminidase eukaryotic type N-terminal" evidence="12">
    <location>
        <begin position="28"/>
        <end position="150"/>
    </location>
</feature>
<keyword evidence="9" id="KW-1015">Disulfide bond</keyword>
<dbReference type="Pfam" id="PF00728">
    <property type="entry name" value="Glyco_hydro_20"/>
    <property type="match status" value="1"/>
</dbReference>
<dbReference type="FunFam" id="3.20.20.80:FF:000063">
    <property type="entry name" value="Beta-hexosaminidase"/>
    <property type="match status" value="1"/>
</dbReference>
<dbReference type="InterPro" id="IPR017853">
    <property type="entry name" value="GH"/>
</dbReference>
<dbReference type="Pfam" id="PF14845">
    <property type="entry name" value="Glycohydro_20b2"/>
    <property type="match status" value="1"/>
</dbReference>